<keyword evidence="2" id="KW-0949">S-adenosyl-L-methionine</keyword>
<dbReference type="OrthoDB" id="9777638at2"/>
<dbReference type="EC" id="2.1.1.137" evidence="4"/>
<keyword evidence="10" id="KW-0489">Methyltransferase</keyword>
<evidence type="ECO:0000256" key="6">
    <source>
        <dbReference type="ARBA" id="ARBA00047941"/>
    </source>
</evidence>
<dbReference type="PANTHER" id="PTHR43675:SF8">
    <property type="entry name" value="ARSENITE METHYLTRANSFERASE"/>
    <property type="match status" value="1"/>
</dbReference>
<reference evidence="11" key="1">
    <citation type="submission" date="2017-12" db="EMBL/GenBank/DDBJ databases">
        <title>Draft genome sequence of Telmatospirillum siberiense 26-4b1T, an acidotolerant peatland alphaproteobacterium potentially involved in sulfur cycling.</title>
        <authorList>
            <person name="Hausmann B."/>
            <person name="Pjevac P."/>
            <person name="Schreck K."/>
            <person name="Herbold C.W."/>
            <person name="Daims H."/>
            <person name="Wagner M."/>
            <person name="Pester M."/>
            <person name="Loy A."/>
        </authorList>
    </citation>
    <scope>NUCLEOTIDE SEQUENCE [LARGE SCALE GENOMIC DNA]</scope>
    <source>
        <strain evidence="11">26-4b1</strain>
    </source>
</reference>
<dbReference type="GO" id="GO:0032259">
    <property type="term" value="P:methylation"/>
    <property type="evidence" value="ECO:0007669"/>
    <property type="project" value="UniProtKB-KW"/>
</dbReference>
<keyword evidence="11" id="KW-1185">Reference proteome</keyword>
<evidence type="ECO:0000256" key="2">
    <source>
        <dbReference type="ARBA" id="ARBA00022691"/>
    </source>
</evidence>
<dbReference type="InterPro" id="IPR026669">
    <property type="entry name" value="Arsenite_MeTrfase-like"/>
</dbReference>
<comment type="catalytic activity">
    <reaction evidence="7">
        <text>arsenic triglutathione + 2 [thioredoxin]-dithiol + 2 S-adenosyl-L-methionine + H2O = dimethylarsinous acid + 2 [thioredoxin]-disulfide + 3 glutathione + 2 S-adenosyl-L-homocysteine + 2 H(+)</text>
        <dbReference type="Rhea" id="RHEA:69464"/>
        <dbReference type="Rhea" id="RHEA-COMP:10698"/>
        <dbReference type="Rhea" id="RHEA-COMP:10700"/>
        <dbReference type="ChEBI" id="CHEBI:15377"/>
        <dbReference type="ChEBI" id="CHEBI:15378"/>
        <dbReference type="ChEBI" id="CHEBI:23808"/>
        <dbReference type="ChEBI" id="CHEBI:29950"/>
        <dbReference type="ChEBI" id="CHEBI:50058"/>
        <dbReference type="ChEBI" id="CHEBI:57856"/>
        <dbReference type="ChEBI" id="CHEBI:57925"/>
        <dbReference type="ChEBI" id="CHEBI:59789"/>
        <dbReference type="ChEBI" id="CHEBI:183640"/>
        <dbReference type="EC" id="2.1.1.137"/>
    </reaction>
</comment>
<dbReference type="SUPFAM" id="SSF53335">
    <property type="entry name" value="S-adenosyl-L-methionine-dependent methyltransferases"/>
    <property type="match status" value="1"/>
</dbReference>
<organism evidence="10 11">
    <name type="scientific">Telmatospirillum siberiense</name>
    <dbReference type="NCBI Taxonomy" id="382514"/>
    <lineage>
        <taxon>Bacteria</taxon>
        <taxon>Pseudomonadati</taxon>
        <taxon>Pseudomonadota</taxon>
        <taxon>Alphaproteobacteria</taxon>
        <taxon>Rhodospirillales</taxon>
        <taxon>Rhodospirillaceae</taxon>
        <taxon>Telmatospirillum</taxon>
    </lineage>
</organism>
<evidence type="ECO:0000256" key="5">
    <source>
        <dbReference type="ARBA" id="ARBA00034545"/>
    </source>
</evidence>
<evidence type="ECO:0000259" key="9">
    <source>
        <dbReference type="Pfam" id="PF13847"/>
    </source>
</evidence>
<evidence type="ECO:0000256" key="1">
    <source>
        <dbReference type="ARBA" id="ARBA00022679"/>
    </source>
</evidence>
<dbReference type="EMBL" id="PIUM01000022">
    <property type="protein sequence ID" value="PKU23216.1"/>
    <property type="molecule type" value="Genomic_DNA"/>
</dbReference>
<evidence type="ECO:0000256" key="7">
    <source>
        <dbReference type="ARBA" id="ARBA00047943"/>
    </source>
</evidence>
<dbReference type="Proteomes" id="UP000233293">
    <property type="component" value="Unassembled WGS sequence"/>
</dbReference>
<dbReference type="RefSeq" id="WP_101251914.1">
    <property type="nucleotide sequence ID" value="NZ_PIUM01000022.1"/>
</dbReference>
<evidence type="ECO:0000256" key="3">
    <source>
        <dbReference type="ARBA" id="ARBA00034487"/>
    </source>
</evidence>
<evidence type="ECO:0000256" key="4">
    <source>
        <dbReference type="ARBA" id="ARBA00034521"/>
    </source>
</evidence>
<sequence>MPPLDDSITKIQEYYGNIILKSKDLQTNTCCCSESIPPHHLSILDNIDNEILGKFYGCGSPIPPALDGCSVLDLGCGSGRDVYLTSCLVGPKGFVIGVDMTDEQLAVAKSHQQSQARRFGFPKSNVDFRQGYIEDLAALDIADDAIDVVISNCVINLSPAKGRVFSEIFRVLKPGGELFFSDVFASRRLPPALREDRLLVAECLGGAMYVEDFRRMLRGLGCPDYRVMTKSRITIDNPEVEAKVGAITFWSMTIRAFKIASLEDLCEDYGQVATYLGTIPDHPHQFPLDDHHTLISGKPMLVCGNTAAMLGETRFGRHFKVDGDCSIHFGAFDCSSAPASQSGTGCC</sequence>
<dbReference type="PANTHER" id="PTHR43675">
    <property type="entry name" value="ARSENITE METHYLTRANSFERASE"/>
    <property type="match status" value="1"/>
</dbReference>
<dbReference type="InterPro" id="IPR025714">
    <property type="entry name" value="Methyltranfer_dom"/>
</dbReference>
<comment type="catalytic activity">
    <reaction evidence="8">
        <text>arsenic triglutathione + 3 [thioredoxin]-dithiol + 3 S-adenosyl-L-methionine = trimethylarsine + 3 [thioredoxin]-disulfide + 3 glutathione + 3 S-adenosyl-L-homocysteine + 3 H(+)</text>
        <dbReference type="Rhea" id="RHEA:69432"/>
        <dbReference type="Rhea" id="RHEA-COMP:10698"/>
        <dbReference type="Rhea" id="RHEA-COMP:10700"/>
        <dbReference type="ChEBI" id="CHEBI:15378"/>
        <dbReference type="ChEBI" id="CHEBI:27130"/>
        <dbReference type="ChEBI" id="CHEBI:29950"/>
        <dbReference type="ChEBI" id="CHEBI:50058"/>
        <dbReference type="ChEBI" id="CHEBI:57856"/>
        <dbReference type="ChEBI" id="CHEBI:57925"/>
        <dbReference type="ChEBI" id="CHEBI:59789"/>
        <dbReference type="ChEBI" id="CHEBI:183640"/>
        <dbReference type="EC" id="2.1.1.137"/>
    </reaction>
</comment>
<dbReference type="Gene3D" id="3.40.5.100">
    <property type="match status" value="1"/>
</dbReference>
<protein>
    <recommendedName>
        <fullName evidence="5">Arsenite methyltransferase</fullName>
        <ecNumber evidence="4">2.1.1.137</ecNumber>
    </recommendedName>
</protein>
<gene>
    <name evidence="10" type="ORF">CWS72_17470</name>
</gene>
<dbReference type="CDD" id="cd02440">
    <property type="entry name" value="AdoMet_MTases"/>
    <property type="match status" value="1"/>
</dbReference>
<accession>A0A2N3PS64</accession>
<dbReference type="AlphaFoldDB" id="A0A2N3PS64"/>
<comment type="similarity">
    <text evidence="3">Belongs to the methyltransferase superfamily. Arsenite methyltransferase family.</text>
</comment>
<name>A0A2N3PS64_9PROT</name>
<evidence type="ECO:0000313" key="11">
    <source>
        <dbReference type="Proteomes" id="UP000233293"/>
    </source>
</evidence>
<dbReference type="Gene3D" id="3.40.50.150">
    <property type="entry name" value="Vaccinia Virus protein VP39"/>
    <property type="match status" value="1"/>
</dbReference>
<dbReference type="GO" id="GO:0030791">
    <property type="term" value="F:arsenite methyltransferase activity"/>
    <property type="evidence" value="ECO:0007669"/>
    <property type="project" value="UniProtKB-EC"/>
</dbReference>
<feature type="domain" description="Methyltransferase" evidence="9">
    <location>
        <begin position="67"/>
        <end position="218"/>
    </location>
</feature>
<keyword evidence="1 10" id="KW-0808">Transferase</keyword>
<dbReference type="Pfam" id="PF13847">
    <property type="entry name" value="Methyltransf_31"/>
    <property type="match status" value="1"/>
</dbReference>
<comment type="catalytic activity">
    <reaction evidence="6">
        <text>arsenic triglutathione + [thioredoxin]-dithiol + S-adenosyl-L-methionine + 2 H2O = methylarsonous acid + [thioredoxin]-disulfide + 3 glutathione + S-adenosyl-L-homocysteine + H(+)</text>
        <dbReference type="Rhea" id="RHEA:69460"/>
        <dbReference type="Rhea" id="RHEA-COMP:10698"/>
        <dbReference type="Rhea" id="RHEA-COMP:10700"/>
        <dbReference type="ChEBI" id="CHEBI:15377"/>
        <dbReference type="ChEBI" id="CHEBI:15378"/>
        <dbReference type="ChEBI" id="CHEBI:17826"/>
        <dbReference type="ChEBI" id="CHEBI:29950"/>
        <dbReference type="ChEBI" id="CHEBI:50058"/>
        <dbReference type="ChEBI" id="CHEBI:57856"/>
        <dbReference type="ChEBI" id="CHEBI:57925"/>
        <dbReference type="ChEBI" id="CHEBI:59789"/>
        <dbReference type="ChEBI" id="CHEBI:183640"/>
        <dbReference type="EC" id="2.1.1.137"/>
    </reaction>
</comment>
<evidence type="ECO:0000256" key="8">
    <source>
        <dbReference type="ARBA" id="ARBA00048428"/>
    </source>
</evidence>
<dbReference type="InterPro" id="IPR029063">
    <property type="entry name" value="SAM-dependent_MTases_sf"/>
</dbReference>
<comment type="caution">
    <text evidence="10">The sequence shown here is derived from an EMBL/GenBank/DDBJ whole genome shotgun (WGS) entry which is preliminary data.</text>
</comment>
<proteinExistence type="inferred from homology"/>
<evidence type="ECO:0000313" key="10">
    <source>
        <dbReference type="EMBL" id="PKU23216.1"/>
    </source>
</evidence>